<feature type="coiled-coil region" evidence="5">
    <location>
        <begin position="136"/>
        <end position="243"/>
    </location>
</feature>
<evidence type="ECO:0000256" key="4">
    <source>
        <dbReference type="ARBA" id="ARBA00023054"/>
    </source>
</evidence>
<accession>A0A2C9KQZ7</accession>
<dbReference type="EnsemblMetazoa" id="BGLB022491-RE">
    <property type="protein sequence ID" value="BGLB022491-PE"/>
    <property type="gene ID" value="BGLB022491"/>
</dbReference>
<feature type="region of interest" description="Disordered" evidence="6">
    <location>
        <begin position="310"/>
        <end position="345"/>
    </location>
</feature>
<dbReference type="RefSeq" id="XP_013066323.2">
    <property type="nucleotide sequence ID" value="XM_013210869.2"/>
</dbReference>
<dbReference type="EnsemblMetazoa" id="BGLB022491-RG">
    <property type="protein sequence ID" value="BGLB022491-PG"/>
    <property type="gene ID" value="BGLB022491"/>
</dbReference>
<keyword evidence="1" id="KW-0479">Metal-binding</keyword>
<dbReference type="RefSeq" id="XP_013066319.2">
    <property type="nucleotide sequence ID" value="XM_013210865.2"/>
</dbReference>
<dbReference type="EnsemblMetazoa" id="BGLB022491-RD">
    <property type="protein sequence ID" value="BGLB022491-PD"/>
    <property type="gene ID" value="BGLB022491"/>
</dbReference>
<dbReference type="VEuPathDB" id="VectorBase:BGLAX_029221"/>
<organism evidence="8 10">
    <name type="scientific">Biomphalaria glabrata</name>
    <name type="common">Bloodfluke planorb</name>
    <name type="synonym">Freshwater snail</name>
    <dbReference type="NCBI Taxonomy" id="6526"/>
    <lineage>
        <taxon>Eukaryota</taxon>
        <taxon>Metazoa</taxon>
        <taxon>Spiralia</taxon>
        <taxon>Lophotrochozoa</taxon>
        <taxon>Mollusca</taxon>
        <taxon>Gastropoda</taxon>
        <taxon>Heterobranchia</taxon>
        <taxon>Euthyneura</taxon>
        <taxon>Panpulmonata</taxon>
        <taxon>Hygrophila</taxon>
        <taxon>Lymnaeoidea</taxon>
        <taxon>Planorbidae</taxon>
        <taxon>Biomphalaria</taxon>
    </lineage>
</organism>
<reference evidence="9" key="2">
    <citation type="submission" date="2013-03" db="EMBL/GenBank/DDBJ databases">
        <title>Sequence assembly of the Biomphalaria glabrata genome version 4.3.</title>
        <authorList>
            <person name="Warren W."/>
            <person name="Wilson R.K."/>
            <person name="Hillier L.W."/>
            <person name="Minx P."/>
        </authorList>
    </citation>
    <scope>NUCLEOTIDE SEQUENCE</scope>
    <source>
        <strain evidence="9">BB02</strain>
    </source>
</reference>
<feature type="compositionally biased region" description="Polar residues" evidence="6">
    <location>
        <begin position="332"/>
        <end position="342"/>
    </location>
</feature>
<evidence type="ECO:0000256" key="1">
    <source>
        <dbReference type="ARBA" id="ARBA00022723"/>
    </source>
</evidence>
<feature type="compositionally biased region" description="Low complexity" evidence="6">
    <location>
        <begin position="569"/>
        <end position="579"/>
    </location>
</feature>
<feature type="domain" description="UBZ1-type" evidence="7">
    <location>
        <begin position="668"/>
        <end position="694"/>
    </location>
</feature>
<dbReference type="RefSeq" id="XP_013066321.2">
    <property type="nucleotide sequence ID" value="XM_013210867.2"/>
</dbReference>
<evidence type="ECO:0000313" key="10">
    <source>
        <dbReference type="Proteomes" id="UP000076420"/>
    </source>
</evidence>
<dbReference type="RefSeq" id="XP_013066325.2">
    <property type="nucleotide sequence ID" value="XM_013210871.2"/>
</dbReference>
<dbReference type="OrthoDB" id="6105729at2759"/>
<dbReference type="RefSeq" id="XP_013066320.2">
    <property type="nucleotide sequence ID" value="XM_013210866.2"/>
</dbReference>
<keyword evidence="2" id="KW-0863">Zinc-finger</keyword>
<gene>
    <name evidence="8" type="primary">106054818</name>
</gene>
<reference evidence="9" key="1">
    <citation type="journal article" date="2004" name="J. Parasitol.">
        <title>The mitochondrial genome of Biomphalaria glabrata (Gastropoda: Basommatophora), intermediate host of Schistosoma mansoni.</title>
        <authorList>
            <person name="DeJong R.J."/>
            <person name="Emery A.M."/>
            <person name="Adema C.M."/>
        </authorList>
    </citation>
    <scope>NUCLEOTIDE SEQUENCE</scope>
    <source>
        <strain evidence="9">BB02</strain>
    </source>
</reference>
<sequence>MDEKSVNNAMVRDSFELYESPKKIDMTGTATEGTLNGAGAPGSPGSMLEYRQAMSNMQREIEERKKREMDLINLLRTTQTNTGPLVVDPQYVNLEVSSSCDNVGESVKDAHIKYLQRQVTVLQASLFKYEGWSHKMVAITKERDDAFNELTALQSENKILAEKNKILQMEMNNMEANFQRKLQQTEAEMEALLQQGARGTDLMLSVRGNEKLLEELERLKAENRTLKESLSRLEAENKHLKELSMSVSNSSHSLGNVACSQELEYLHKVVDTLKKTVLEQRRFLLSMRSPNMSSSAKEIPSLQPSFSTASQAGFEASASKDSPVALMKRPSDTSGALTQQPPALNRIIFSREETGDNMVESKSQDFRQSANSNAINGVAEGSKNELLDNLKLQNSLNVMPRNHVSAVESQMAIQKPLNLDQNGSGESSRPAAISGYIQMYSPRHRVSQSEVLGRRVAEEQSNQFSKSVTIAHNSEYVNTNTVNRPVKPDPLHYLSKEEVTNNIGYNLKSGHSPSQPANYEPLRHSAWDTAQLLGDDIAINSNSQNSRQQQGVLQPIQLRADAVVANNRANISNSSVKSPAQPPPPPHRPKSHISSLGGNHIYANEQSPSDTVILREPRPVQQQQSDRLCPVCSKDFSMLSMEEFQTHVFRCFDDDEAPETMKPEETSRQCPMCGMNFNNSTPQAEYEKHVHSHFGEDNPGENFEILHP</sequence>
<name>A0A2C9KQZ7_BIOGL</name>
<dbReference type="Proteomes" id="UP000076420">
    <property type="component" value="Unassembled WGS sequence"/>
</dbReference>
<feature type="region of interest" description="Disordered" evidence="6">
    <location>
        <begin position="569"/>
        <end position="604"/>
    </location>
</feature>
<dbReference type="AlphaFoldDB" id="A0A2C9KQZ7"/>
<keyword evidence="3" id="KW-0862">Zinc</keyword>
<dbReference type="Pfam" id="PF18112">
    <property type="entry name" value="Zn-C2H2_12"/>
    <property type="match status" value="1"/>
</dbReference>
<dbReference type="KEGG" id="bgt:106054818"/>
<dbReference type="Gene3D" id="6.20.250.40">
    <property type="match status" value="1"/>
</dbReference>
<proteinExistence type="predicted"/>
<protein>
    <recommendedName>
        <fullName evidence="7">UBZ1-type domain-containing protein</fullName>
    </recommendedName>
</protein>
<dbReference type="EnsemblMetazoa" id="BGLB022491-RC">
    <property type="protein sequence ID" value="BGLB022491-PC"/>
    <property type="gene ID" value="BGLB022491"/>
</dbReference>
<dbReference type="EnsemblMetazoa" id="BGLB022491-RB">
    <property type="protein sequence ID" value="BGLB022491-PB"/>
    <property type="gene ID" value="BGLB022491"/>
</dbReference>
<evidence type="ECO:0000256" key="2">
    <source>
        <dbReference type="ARBA" id="ARBA00022771"/>
    </source>
</evidence>
<evidence type="ECO:0000259" key="7">
    <source>
        <dbReference type="Pfam" id="PF18112"/>
    </source>
</evidence>
<dbReference type="EnsemblMetazoa" id="BGLB022491-RA">
    <property type="protein sequence ID" value="BGLB022491-PA"/>
    <property type="gene ID" value="BGLB022491"/>
</dbReference>
<keyword evidence="4 5" id="KW-0175">Coiled coil</keyword>
<dbReference type="InterPro" id="IPR041641">
    <property type="entry name" value="CALCOCO1/2_Zn_UBZ1"/>
</dbReference>
<dbReference type="VEuPathDB" id="VectorBase:BGLB022491"/>
<reference evidence="8" key="3">
    <citation type="submission" date="2020-05" db="UniProtKB">
        <authorList>
            <consortium name="EnsemblMetazoa"/>
        </authorList>
    </citation>
    <scope>IDENTIFICATION</scope>
    <source>
        <strain evidence="8">BB02</strain>
    </source>
</reference>
<evidence type="ECO:0000256" key="5">
    <source>
        <dbReference type="SAM" id="Coils"/>
    </source>
</evidence>
<evidence type="ECO:0000256" key="6">
    <source>
        <dbReference type="SAM" id="MobiDB-lite"/>
    </source>
</evidence>
<dbReference type="GO" id="GO:0008270">
    <property type="term" value="F:zinc ion binding"/>
    <property type="evidence" value="ECO:0007669"/>
    <property type="project" value="UniProtKB-KW"/>
</dbReference>
<evidence type="ECO:0000313" key="9">
    <source>
        <dbReference type="EnsemblMetazoa" id="BGLB022491-PE"/>
    </source>
</evidence>
<evidence type="ECO:0000256" key="3">
    <source>
        <dbReference type="ARBA" id="ARBA00022833"/>
    </source>
</evidence>
<evidence type="ECO:0000313" key="8">
    <source>
        <dbReference type="EnsemblMetazoa" id="BGLB022491-PA"/>
    </source>
</evidence>